<feature type="transmembrane region" description="Helical" evidence="2">
    <location>
        <begin position="160"/>
        <end position="179"/>
    </location>
</feature>
<dbReference type="AlphaFoldDB" id="A0A1M4XQ80"/>
<dbReference type="PANTHER" id="PTHR46558:SF3">
    <property type="entry name" value="TRANSCRIPTIONAL REGULATOR"/>
    <property type="match status" value="1"/>
</dbReference>
<dbReference type="Proteomes" id="UP000184245">
    <property type="component" value="Unassembled WGS sequence"/>
</dbReference>
<dbReference type="CDD" id="cd00093">
    <property type="entry name" value="HTH_XRE"/>
    <property type="match status" value="1"/>
</dbReference>
<dbReference type="PROSITE" id="PS50943">
    <property type="entry name" value="HTH_CROC1"/>
    <property type="match status" value="1"/>
</dbReference>
<keyword evidence="2" id="KW-0472">Membrane</keyword>
<dbReference type="SUPFAM" id="SSF47413">
    <property type="entry name" value="lambda repressor-like DNA-binding domains"/>
    <property type="match status" value="1"/>
</dbReference>
<dbReference type="Pfam" id="PF01381">
    <property type="entry name" value="HTH_3"/>
    <property type="match status" value="1"/>
</dbReference>
<dbReference type="GO" id="GO:0003677">
    <property type="term" value="F:DNA binding"/>
    <property type="evidence" value="ECO:0007669"/>
    <property type="project" value="UniProtKB-KW"/>
</dbReference>
<feature type="transmembrane region" description="Helical" evidence="2">
    <location>
        <begin position="102"/>
        <end position="123"/>
    </location>
</feature>
<dbReference type="EMBL" id="FQVI01000009">
    <property type="protein sequence ID" value="SHE95581.1"/>
    <property type="molecule type" value="Genomic_DNA"/>
</dbReference>
<dbReference type="Gene3D" id="1.10.260.40">
    <property type="entry name" value="lambda repressor-like DNA-binding domains"/>
    <property type="match status" value="1"/>
</dbReference>
<keyword evidence="1" id="KW-0238">DNA-binding</keyword>
<reference evidence="4 5" key="1">
    <citation type="submission" date="2016-11" db="EMBL/GenBank/DDBJ databases">
        <authorList>
            <person name="Jaros S."/>
            <person name="Januszkiewicz K."/>
            <person name="Wedrychowicz H."/>
        </authorList>
    </citation>
    <scope>NUCLEOTIDE SEQUENCE [LARGE SCALE GENOMIC DNA]</scope>
    <source>
        <strain evidence="4 5">DSM 17459</strain>
    </source>
</reference>
<dbReference type="InterPro" id="IPR001387">
    <property type="entry name" value="Cro/C1-type_HTH"/>
</dbReference>
<organism evidence="4 5">
    <name type="scientific">Lactonifactor longoviformis DSM 17459</name>
    <dbReference type="NCBI Taxonomy" id="1122155"/>
    <lineage>
        <taxon>Bacteria</taxon>
        <taxon>Bacillati</taxon>
        <taxon>Bacillota</taxon>
        <taxon>Clostridia</taxon>
        <taxon>Eubacteriales</taxon>
        <taxon>Clostridiaceae</taxon>
        <taxon>Lactonifactor</taxon>
    </lineage>
</organism>
<feature type="domain" description="HTH cro/C1-type" evidence="3">
    <location>
        <begin position="10"/>
        <end position="64"/>
    </location>
</feature>
<keyword evidence="2" id="KW-0812">Transmembrane</keyword>
<sequence length="191" mass="21442">MDQNKIGKFIAVRRKEQDMTQMQFAEKLGVTNKAVSKWETGKCLPDAALFEDICILLQISLSELFAGEKTAPAYNEKKTEESLTSFASEVQKKDYRITFLKYFTLGITLITLSVNISVGGIHFEGNPVLSNLLLTIVMLASWGTLSYFTQKELLMQKLAYVANAILFMSSIAAFALLFWDADSQIVLWIGF</sequence>
<dbReference type="OrthoDB" id="9813152at2"/>
<evidence type="ECO:0000256" key="1">
    <source>
        <dbReference type="ARBA" id="ARBA00023125"/>
    </source>
</evidence>
<feature type="transmembrane region" description="Helical" evidence="2">
    <location>
        <begin position="129"/>
        <end position="148"/>
    </location>
</feature>
<evidence type="ECO:0000313" key="5">
    <source>
        <dbReference type="Proteomes" id="UP000184245"/>
    </source>
</evidence>
<keyword evidence="5" id="KW-1185">Reference proteome</keyword>
<accession>A0A1M4XQ80</accession>
<protein>
    <submittedName>
        <fullName evidence="4">Transcriptional regulator, contains XRE-family HTH domain</fullName>
    </submittedName>
</protein>
<proteinExistence type="predicted"/>
<evidence type="ECO:0000313" key="4">
    <source>
        <dbReference type="EMBL" id="SHE95581.1"/>
    </source>
</evidence>
<dbReference type="SMART" id="SM00530">
    <property type="entry name" value="HTH_XRE"/>
    <property type="match status" value="1"/>
</dbReference>
<dbReference type="RefSeq" id="WP_072851358.1">
    <property type="nucleotide sequence ID" value="NZ_FQVI01000009.1"/>
</dbReference>
<name>A0A1M4XQ80_9CLOT</name>
<gene>
    <name evidence="4" type="ORF">SAMN02745158_02072</name>
</gene>
<dbReference type="InterPro" id="IPR010982">
    <property type="entry name" value="Lambda_DNA-bd_dom_sf"/>
</dbReference>
<dbReference type="STRING" id="1122155.SAMN02745158_02072"/>
<evidence type="ECO:0000259" key="3">
    <source>
        <dbReference type="PROSITE" id="PS50943"/>
    </source>
</evidence>
<dbReference type="PANTHER" id="PTHR46558">
    <property type="entry name" value="TRACRIPTIONAL REGULATORY PROTEIN-RELATED-RELATED"/>
    <property type="match status" value="1"/>
</dbReference>
<keyword evidence="2" id="KW-1133">Transmembrane helix</keyword>
<evidence type="ECO:0000256" key="2">
    <source>
        <dbReference type="SAM" id="Phobius"/>
    </source>
</evidence>